<organism evidence="2 3">
    <name type="scientific">Allomyces macrogynus (strain ATCC 38327)</name>
    <name type="common">Allomyces javanicus var. macrogynus</name>
    <dbReference type="NCBI Taxonomy" id="578462"/>
    <lineage>
        <taxon>Eukaryota</taxon>
        <taxon>Fungi</taxon>
        <taxon>Fungi incertae sedis</taxon>
        <taxon>Blastocladiomycota</taxon>
        <taxon>Blastocladiomycetes</taxon>
        <taxon>Blastocladiales</taxon>
        <taxon>Blastocladiaceae</taxon>
        <taxon>Allomyces</taxon>
    </lineage>
</organism>
<accession>A0A0L0SSV7</accession>
<dbReference type="Proteomes" id="UP000054350">
    <property type="component" value="Unassembled WGS sequence"/>
</dbReference>
<dbReference type="AlphaFoldDB" id="A0A0L0SSV7"/>
<proteinExistence type="predicted"/>
<dbReference type="Gene3D" id="1.20.120.20">
    <property type="entry name" value="Apolipoprotein"/>
    <property type="match status" value="1"/>
</dbReference>
<name>A0A0L0SSV7_ALLM3</name>
<sequence length="438" mass="47074">MDEAWEAARRISTDARQAHDAIGTALGERLDSLTGSLSQSIDRTHAQIDDAARQLDSQFEQLADQLGTLPPDSSAAAVYQIMKLREHVTTALNDMADRVSTDMAGAHTQSRTFLDSQAQEHHGFVESVLSTLLSLHGHFARHAGHVRDLRAEVTRFGDTLLPQLANVASDLRDRHAAEQGAAARAGDELVRELSGAVSALLDRQLAAHDGNARTVTEDLTAAVASFDAWDERFTPVVQEIWVGLDDVAARVTGTAVLDQLEQRRERVSTWSSTMAERLSAGPPASVESISQTVDAGLDQCDGALSRVDRLVPAWEAVLATLPSLPSNADPLAATQPIDTTLPPIPSCLLDPADTTPLPPQDNEPAEDTANDDLSVHEATPPPDPPGEFKFPYEVPEPEPGAPAGPRKRKFGRDRSPSPAGSQSPARTVVATPKRQRMQ</sequence>
<feature type="region of interest" description="Disordered" evidence="1">
    <location>
        <begin position="324"/>
        <end position="438"/>
    </location>
</feature>
<protein>
    <submittedName>
        <fullName evidence="2">Uncharacterized protein</fullName>
    </submittedName>
</protein>
<keyword evidence="3" id="KW-1185">Reference proteome</keyword>
<dbReference type="EMBL" id="GG745348">
    <property type="protein sequence ID" value="KNE65566.1"/>
    <property type="molecule type" value="Genomic_DNA"/>
</dbReference>
<dbReference type="VEuPathDB" id="FungiDB:AMAG_19179"/>
<gene>
    <name evidence="2" type="ORF">AMAG_19179</name>
</gene>
<evidence type="ECO:0000313" key="2">
    <source>
        <dbReference type="EMBL" id="KNE65566.1"/>
    </source>
</evidence>
<evidence type="ECO:0000313" key="3">
    <source>
        <dbReference type="Proteomes" id="UP000054350"/>
    </source>
</evidence>
<evidence type="ECO:0000256" key="1">
    <source>
        <dbReference type="SAM" id="MobiDB-lite"/>
    </source>
</evidence>
<reference evidence="3" key="2">
    <citation type="submission" date="2009-11" db="EMBL/GenBank/DDBJ databases">
        <title>The Genome Sequence of Allomyces macrogynus strain ATCC 38327.</title>
        <authorList>
            <consortium name="The Broad Institute Genome Sequencing Platform"/>
            <person name="Russ C."/>
            <person name="Cuomo C."/>
            <person name="Shea T."/>
            <person name="Young S.K."/>
            <person name="Zeng Q."/>
            <person name="Koehrsen M."/>
            <person name="Haas B."/>
            <person name="Borodovsky M."/>
            <person name="Guigo R."/>
            <person name="Alvarado L."/>
            <person name="Berlin A."/>
            <person name="Borenstein D."/>
            <person name="Chen Z."/>
            <person name="Engels R."/>
            <person name="Freedman E."/>
            <person name="Gellesch M."/>
            <person name="Goldberg J."/>
            <person name="Griggs A."/>
            <person name="Gujja S."/>
            <person name="Heiman D."/>
            <person name="Hepburn T."/>
            <person name="Howarth C."/>
            <person name="Jen D."/>
            <person name="Larson L."/>
            <person name="Lewis B."/>
            <person name="Mehta T."/>
            <person name="Park D."/>
            <person name="Pearson M."/>
            <person name="Roberts A."/>
            <person name="Saif S."/>
            <person name="Shenoy N."/>
            <person name="Sisk P."/>
            <person name="Stolte C."/>
            <person name="Sykes S."/>
            <person name="Walk T."/>
            <person name="White J."/>
            <person name="Yandava C."/>
            <person name="Burger G."/>
            <person name="Gray M.W."/>
            <person name="Holland P.W.H."/>
            <person name="King N."/>
            <person name="Lang F.B.F."/>
            <person name="Roger A.J."/>
            <person name="Ruiz-Trillo I."/>
            <person name="Lander E."/>
            <person name="Nusbaum C."/>
        </authorList>
    </citation>
    <scope>NUCLEOTIDE SEQUENCE [LARGE SCALE GENOMIC DNA]</scope>
    <source>
        <strain evidence="3">ATCC 38327</strain>
    </source>
</reference>
<reference evidence="2 3" key="1">
    <citation type="submission" date="2009-11" db="EMBL/GenBank/DDBJ databases">
        <title>Annotation of Allomyces macrogynus ATCC 38327.</title>
        <authorList>
            <consortium name="The Broad Institute Genome Sequencing Platform"/>
            <person name="Russ C."/>
            <person name="Cuomo C."/>
            <person name="Burger G."/>
            <person name="Gray M.W."/>
            <person name="Holland P.W.H."/>
            <person name="King N."/>
            <person name="Lang F.B.F."/>
            <person name="Roger A.J."/>
            <person name="Ruiz-Trillo I."/>
            <person name="Young S.K."/>
            <person name="Zeng Q."/>
            <person name="Gargeya S."/>
            <person name="Fitzgerald M."/>
            <person name="Haas B."/>
            <person name="Abouelleil A."/>
            <person name="Alvarado L."/>
            <person name="Arachchi H.M."/>
            <person name="Berlin A."/>
            <person name="Chapman S.B."/>
            <person name="Gearin G."/>
            <person name="Goldberg J."/>
            <person name="Griggs A."/>
            <person name="Gujja S."/>
            <person name="Hansen M."/>
            <person name="Heiman D."/>
            <person name="Howarth C."/>
            <person name="Larimer J."/>
            <person name="Lui A."/>
            <person name="MacDonald P.J.P."/>
            <person name="McCowen C."/>
            <person name="Montmayeur A."/>
            <person name="Murphy C."/>
            <person name="Neiman D."/>
            <person name="Pearson M."/>
            <person name="Priest M."/>
            <person name="Roberts A."/>
            <person name="Saif S."/>
            <person name="Shea T."/>
            <person name="Sisk P."/>
            <person name="Stolte C."/>
            <person name="Sykes S."/>
            <person name="Wortman J."/>
            <person name="Nusbaum C."/>
            <person name="Birren B."/>
        </authorList>
    </citation>
    <scope>NUCLEOTIDE SEQUENCE [LARGE SCALE GENOMIC DNA]</scope>
    <source>
        <strain evidence="2 3">ATCC 38327</strain>
    </source>
</reference>